<protein>
    <submittedName>
        <fullName evidence="1">Uncharacterized protein</fullName>
    </submittedName>
</protein>
<gene>
    <name evidence="1" type="ORF">E2C01_065063</name>
</gene>
<reference evidence="1 2" key="1">
    <citation type="submission" date="2019-05" db="EMBL/GenBank/DDBJ databases">
        <title>Another draft genome of Portunus trituberculatus and its Hox gene families provides insights of decapod evolution.</title>
        <authorList>
            <person name="Jeong J.-H."/>
            <person name="Song I."/>
            <person name="Kim S."/>
            <person name="Choi T."/>
            <person name="Kim D."/>
            <person name="Ryu S."/>
            <person name="Kim W."/>
        </authorList>
    </citation>
    <scope>NUCLEOTIDE SEQUENCE [LARGE SCALE GENOMIC DNA]</scope>
    <source>
        <tissue evidence="1">Muscle</tissue>
    </source>
</reference>
<accession>A0A5B7HQQ5</accession>
<sequence length="69" mass="7836">MIRLLQCYSRPTRRPPYLQAHTQPGQSVKSCSRLLASCSSSPALLYTGYTRQPLCFHPSVKKDSIHVHH</sequence>
<name>A0A5B7HQQ5_PORTR</name>
<proteinExistence type="predicted"/>
<dbReference type="EMBL" id="VSRR010031748">
    <property type="protein sequence ID" value="MPC70804.1"/>
    <property type="molecule type" value="Genomic_DNA"/>
</dbReference>
<evidence type="ECO:0000313" key="2">
    <source>
        <dbReference type="Proteomes" id="UP000324222"/>
    </source>
</evidence>
<dbReference type="AlphaFoldDB" id="A0A5B7HQQ5"/>
<comment type="caution">
    <text evidence="1">The sequence shown here is derived from an EMBL/GenBank/DDBJ whole genome shotgun (WGS) entry which is preliminary data.</text>
</comment>
<evidence type="ECO:0000313" key="1">
    <source>
        <dbReference type="EMBL" id="MPC70804.1"/>
    </source>
</evidence>
<organism evidence="1 2">
    <name type="scientific">Portunus trituberculatus</name>
    <name type="common">Swimming crab</name>
    <name type="synonym">Neptunus trituberculatus</name>
    <dbReference type="NCBI Taxonomy" id="210409"/>
    <lineage>
        <taxon>Eukaryota</taxon>
        <taxon>Metazoa</taxon>
        <taxon>Ecdysozoa</taxon>
        <taxon>Arthropoda</taxon>
        <taxon>Crustacea</taxon>
        <taxon>Multicrustacea</taxon>
        <taxon>Malacostraca</taxon>
        <taxon>Eumalacostraca</taxon>
        <taxon>Eucarida</taxon>
        <taxon>Decapoda</taxon>
        <taxon>Pleocyemata</taxon>
        <taxon>Brachyura</taxon>
        <taxon>Eubrachyura</taxon>
        <taxon>Portunoidea</taxon>
        <taxon>Portunidae</taxon>
        <taxon>Portuninae</taxon>
        <taxon>Portunus</taxon>
    </lineage>
</organism>
<keyword evidence="2" id="KW-1185">Reference proteome</keyword>
<dbReference type="Proteomes" id="UP000324222">
    <property type="component" value="Unassembled WGS sequence"/>
</dbReference>